<dbReference type="OrthoDB" id="3296590at2"/>
<evidence type="ECO:0000313" key="1">
    <source>
        <dbReference type="EMBL" id="THJ74162.1"/>
    </source>
</evidence>
<evidence type="ECO:0000313" key="2">
    <source>
        <dbReference type="Proteomes" id="UP000305282"/>
    </source>
</evidence>
<dbReference type="Proteomes" id="UP000305282">
    <property type="component" value="Unassembled WGS sequence"/>
</dbReference>
<accession>A0A4S5EQ04</accession>
<dbReference type="EMBL" id="SSXH01000306">
    <property type="protein sequence ID" value="THJ74162.1"/>
    <property type="molecule type" value="Genomic_DNA"/>
</dbReference>
<gene>
    <name evidence="1" type="ORF">E7Y31_13120</name>
</gene>
<comment type="caution">
    <text evidence="1">The sequence shown here is derived from an EMBL/GenBank/DDBJ whole genome shotgun (WGS) entry which is preliminary data.</text>
</comment>
<protein>
    <submittedName>
        <fullName evidence="1">DUF2867 domain-containing protein</fullName>
    </submittedName>
</protein>
<proteinExistence type="predicted"/>
<sequence length="168" mass="17734">MPLPVGRRLRVGDGWRAGAGSVDVDGAGADYREIFEAATSPAAAGAGARDAEGWVRAVLEGTPAPVRWFLRAGWRFGLGLRLGPASSPRHVLGWPIAASDPEAVRLAADSPLLSAELLLRVRPAAITLTTSVTFTRRAARPLWAAALPLHRLTVPRLLRRAVAAPPSS</sequence>
<name>A0A4S5EQ04_9ACTN</name>
<keyword evidence="2" id="KW-1185">Reference proteome</keyword>
<organism evidence="1 2">
    <name type="scientific">Candidatus Frankia alpina</name>
    <dbReference type="NCBI Taxonomy" id="2699483"/>
    <lineage>
        <taxon>Bacteria</taxon>
        <taxon>Bacillati</taxon>
        <taxon>Actinomycetota</taxon>
        <taxon>Actinomycetes</taxon>
        <taxon>Frankiales</taxon>
        <taxon>Frankiaceae</taxon>
        <taxon>Frankia</taxon>
    </lineage>
</organism>
<reference evidence="1 2" key="1">
    <citation type="submission" date="2019-04" db="EMBL/GenBank/DDBJ databases">
        <title>Draft genome sequences for three unisolated Alnus-infective Frankia Sp+ strains, AgTrS, AiOr and AvVan, the first sequenced Frankia strains able to sporulate in-planta.</title>
        <authorList>
            <person name="Bethencourt L."/>
            <person name="Vautrin F."/>
            <person name="Taib N."/>
            <person name="Dubost A."/>
            <person name="Castro-Garcia L."/>
            <person name="Imbaud O."/>
            <person name="Abrouk D."/>
            <person name="Fournier P."/>
            <person name="Briolay J."/>
            <person name="Nguyen A."/>
            <person name="Normand P."/>
            <person name="Fernandez M.P."/>
            <person name="Brochier-Armanet C."/>
            <person name="Herrera-Belaroussi A."/>
        </authorList>
    </citation>
    <scope>NUCLEOTIDE SEQUENCE [LARGE SCALE GENOMIC DNA]</scope>
    <source>
        <strain evidence="1 2">AvVan</strain>
    </source>
</reference>
<dbReference type="AlphaFoldDB" id="A0A4S5EQ04"/>